<organism evidence="16 17">
    <name type="scientific">Armillaria novae-zelandiae</name>
    <dbReference type="NCBI Taxonomy" id="153914"/>
    <lineage>
        <taxon>Eukaryota</taxon>
        <taxon>Fungi</taxon>
        <taxon>Dikarya</taxon>
        <taxon>Basidiomycota</taxon>
        <taxon>Agaricomycotina</taxon>
        <taxon>Agaricomycetes</taxon>
        <taxon>Agaricomycetidae</taxon>
        <taxon>Agaricales</taxon>
        <taxon>Marasmiineae</taxon>
        <taxon>Physalacriaceae</taxon>
        <taxon>Armillaria</taxon>
    </lineage>
</organism>
<dbReference type="GO" id="GO:0031509">
    <property type="term" value="P:subtelomeric heterochromatin formation"/>
    <property type="evidence" value="ECO:0007669"/>
    <property type="project" value="InterPro"/>
</dbReference>
<dbReference type="Gene3D" id="3.40.630.30">
    <property type="match status" value="1"/>
</dbReference>
<protein>
    <recommendedName>
        <fullName evidence="4 9">Histone acetyltransferase type B catalytic subunit</fullName>
        <ecNumber evidence="3 9">2.3.1.48</ecNumber>
    </recommendedName>
</protein>
<feature type="active site" description="Proton donor/acceptor" evidence="10">
    <location>
        <position position="268"/>
    </location>
</feature>
<dbReference type="Pfam" id="PF21184">
    <property type="entry name" value="HAT1_C_fung"/>
    <property type="match status" value="1"/>
</dbReference>
<accession>A0AA39NYG7</accession>
<comment type="function">
    <text evidence="9">Catalytic component of the histone acetylase B (HAT-B) complex. Has intrinsic substrate specificity that modifies lysine in recognition sequence GXGKXG. Involved in DNA double-strand break repair.</text>
</comment>
<keyword evidence="13" id="KW-0175">Coiled coil</keyword>
<feature type="binding site" evidence="11">
    <location>
        <begin position="240"/>
        <end position="246"/>
    </location>
    <ligand>
        <name>acetyl-CoA</name>
        <dbReference type="ChEBI" id="CHEBI:57288"/>
    </ligand>
</feature>
<evidence type="ECO:0000256" key="11">
    <source>
        <dbReference type="PIRSR" id="PIRSR038084-2"/>
    </source>
</evidence>
<evidence type="ECO:0000256" key="7">
    <source>
        <dbReference type="ARBA" id="ARBA00023315"/>
    </source>
</evidence>
<keyword evidence="6 9" id="KW-0539">Nucleus</keyword>
<dbReference type="InterPro" id="IPR017380">
    <property type="entry name" value="Hist_AcTrfase_B-typ_cat-su"/>
</dbReference>
<evidence type="ECO:0000313" key="17">
    <source>
        <dbReference type="Proteomes" id="UP001175227"/>
    </source>
</evidence>
<feature type="compositionally biased region" description="Gly residues" evidence="14">
    <location>
        <begin position="308"/>
        <end position="321"/>
    </location>
</feature>
<proteinExistence type="inferred from homology"/>
<evidence type="ECO:0000256" key="5">
    <source>
        <dbReference type="ARBA" id="ARBA00022679"/>
    </source>
</evidence>
<gene>
    <name evidence="16" type="ORF">IW261DRAFT_1499497</name>
</gene>
<dbReference type="AlphaFoldDB" id="A0AA39NYG7"/>
<evidence type="ECO:0000256" key="12">
    <source>
        <dbReference type="PIRSR" id="PIRSR038084-3"/>
    </source>
</evidence>
<dbReference type="InterPro" id="IPR037113">
    <property type="entry name" value="Hat1_N_sf"/>
</dbReference>
<keyword evidence="7 9" id="KW-0012">Acyltransferase</keyword>
<evidence type="ECO:0000256" key="13">
    <source>
        <dbReference type="SAM" id="Coils"/>
    </source>
</evidence>
<evidence type="ECO:0000256" key="8">
    <source>
        <dbReference type="ARBA" id="ARBA00048017"/>
    </source>
</evidence>
<sequence length="419" mass="48458">MAEWTTDSTEALKLSMVRADADKEMLGDDESYDEFHPTFTYPIFGDDEVIYGYKDLTIDMRFASGSLVQFLSVKYAEKLGASSTVDDVEGTLKDFIPPDYYTNEAEFAAKVEEDASSFKPLGKLIHSYSRPLPTHKGKGKATESTETIEYEVYHTTWDTPGFREYQRRMQLFILLYIEAGTYINDEDDQWEFFVLYEKRRRRNGNSAYHFAGYSSLYNFYHFPEKVRLRISQFIILTPYQRQSHGSALYSAIYQYVLSQDNIAELTVENPAEAFEDLRDKNDLQLLFANGKFMQEGFGGDGVSHGGGRVGGVGKGGRSGRGGRSEKGKFGPPVDRHWAEKWRKDLKIAGRQFSRLIEMLILSRLDPADLRAYRLQVKERLYRFNFEIFAQLEKDERLEKLEETFQNVREDYSRILALVR</sequence>
<comment type="similarity">
    <text evidence="2 9">Belongs to the HAT1 family.</text>
</comment>
<evidence type="ECO:0000256" key="4">
    <source>
        <dbReference type="ARBA" id="ARBA00021268"/>
    </source>
</evidence>
<name>A0AA39NYG7_9AGAR</name>
<evidence type="ECO:0000256" key="10">
    <source>
        <dbReference type="PIRSR" id="PIRSR038084-1"/>
    </source>
</evidence>
<evidence type="ECO:0000256" key="9">
    <source>
        <dbReference type="PIRNR" id="PIRNR038084"/>
    </source>
</evidence>
<dbReference type="InterPro" id="IPR013523">
    <property type="entry name" value="Hist_AcTrfase_HAT1_C"/>
</dbReference>
<dbReference type="GO" id="GO:0042393">
    <property type="term" value="F:histone binding"/>
    <property type="evidence" value="ECO:0007669"/>
    <property type="project" value="InterPro"/>
</dbReference>
<keyword evidence="9" id="KW-0963">Cytoplasm</keyword>
<feature type="region of interest" description="Interaction with histone H4 N-terminus" evidence="11">
    <location>
        <begin position="217"/>
        <end position="219"/>
    </location>
</feature>
<dbReference type="GO" id="GO:0004402">
    <property type="term" value="F:histone acetyltransferase activity"/>
    <property type="evidence" value="ECO:0007669"/>
    <property type="project" value="UniProtKB-UniRule"/>
</dbReference>
<dbReference type="PANTHER" id="PTHR12046">
    <property type="entry name" value="HISTONE ACETYLTRANSFERASE TYPE B CATALYTIC SUBUNIT"/>
    <property type="match status" value="1"/>
</dbReference>
<evidence type="ECO:0000256" key="14">
    <source>
        <dbReference type="SAM" id="MobiDB-lite"/>
    </source>
</evidence>
<comment type="catalytic activity">
    <reaction evidence="8 9">
        <text>L-lysyl-[protein] + acetyl-CoA = N(6)-acetyl-L-lysyl-[protein] + CoA + H(+)</text>
        <dbReference type="Rhea" id="RHEA:45948"/>
        <dbReference type="Rhea" id="RHEA-COMP:9752"/>
        <dbReference type="Rhea" id="RHEA-COMP:10731"/>
        <dbReference type="ChEBI" id="CHEBI:15378"/>
        <dbReference type="ChEBI" id="CHEBI:29969"/>
        <dbReference type="ChEBI" id="CHEBI:57287"/>
        <dbReference type="ChEBI" id="CHEBI:57288"/>
        <dbReference type="ChEBI" id="CHEBI:61930"/>
        <dbReference type="EC" id="2.3.1.48"/>
    </reaction>
</comment>
<dbReference type="Proteomes" id="UP001175227">
    <property type="component" value="Unassembled WGS sequence"/>
</dbReference>
<dbReference type="EMBL" id="JAUEPR010000028">
    <property type="protein sequence ID" value="KAK0474226.1"/>
    <property type="molecule type" value="Genomic_DNA"/>
</dbReference>
<feature type="site" description="Interaction with histone H4 N-terminus" evidence="12">
    <location>
        <position position="190"/>
    </location>
</feature>
<keyword evidence="17" id="KW-1185">Reference proteome</keyword>
<comment type="caution">
    <text evidence="16">The sequence shown here is derived from an EMBL/GenBank/DDBJ whole genome shotgun (WGS) entry which is preliminary data.</text>
</comment>
<feature type="domain" description="Histone acetyl transferase HAT1 N-terminal" evidence="15">
    <location>
        <begin position="4"/>
        <end position="178"/>
    </location>
</feature>
<dbReference type="Gene3D" id="3.90.360.10">
    <property type="entry name" value="Histone acetyl transferase 1 (HAT1), N-terminal domain"/>
    <property type="match status" value="1"/>
</dbReference>
<dbReference type="InterPro" id="IPR016181">
    <property type="entry name" value="Acyl_CoA_acyltransferase"/>
</dbReference>
<comment type="subunit">
    <text evidence="9">Component of the HAT-B complex composed of at least HAT1 and HAT2. The HAT-B complex binds to histone H4 tail.</text>
</comment>
<dbReference type="GO" id="GO:0005737">
    <property type="term" value="C:cytoplasm"/>
    <property type="evidence" value="ECO:0007669"/>
    <property type="project" value="UniProtKB-SubCell"/>
</dbReference>
<feature type="coiled-coil region" evidence="13">
    <location>
        <begin position="390"/>
        <end position="417"/>
    </location>
</feature>
<dbReference type="Pfam" id="PF10394">
    <property type="entry name" value="Hat1_N"/>
    <property type="match status" value="1"/>
</dbReference>
<comment type="subcellular location">
    <subcellularLocation>
        <location evidence="9">Cytoplasm</location>
    </subcellularLocation>
    <subcellularLocation>
        <location evidence="1 9">Nucleus</location>
    </subcellularLocation>
</comment>
<evidence type="ECO:0000256" key="1">
    <source>
        <dbReference type="ARBA" id="ARBA00004123"/>
    </source>
</evidence>
<evidence type="ECO:0000259" key="15">
    <source>
        <dbReference type="Pfam" id="PF10394"/>
    </source>
</evidence>
<feature type="binding site" evidence="11">
    <location>
        <begin position="233"/>
        <end position="235"/>
    </location>
    <ligand>
        <name>acetyl-CoA</name>
        <dbReference type="ChEBI" id="CHEBI:57288"/>
    </ligand>
</feature>
<keyword evidence="5 9" id="KW-0808">Transferase</keyword>
<dbReference type="EC" id="2.3.1.48" evidence="3 9"/>
<feature type="region of interest" description="Disordered" evidence="14">
    <location>
        <begin position="308"/>
        <end position="330"/>
    </location>
</feature>
<feature type="region of interest" description="Interaction with histone H4 N-terminus" evidence="11">
    <location>
        <begin position="46"/>
        <end position="48"/>
    </location>
</feature>
<dbReference type="PIRSF" id="PIRSF038084">
    <property type="entry name" value="HAT-B_cat"/>
    <property type="match status" value="1"/>
</dbReference>
<evidence type="ECO:0000256" key="2">
    <source>
        <dbReference type="ARBA" id="ARBA00010543"/>
    </source>
</evidence>
<dbReference type="Gene3D" id="1.10.10.390">
    <property type="match status" value="1"/>
</dbReference>
<evidence type="ECO:0000313" key="16">
    <source>
        <dbReference type="EMBL" id="KAK0474226.1"/>
    </source>
</evidence>
<reference evidence="16" key="1">
    <citation type="submission" date="2023-06" db="EMBL/GenBank/DDBJ databases">
        <authorList>
            <consortium name="Lawrence Berkeley National Laboratory"/>
            <person name="Ahrendt S."/>
            <person name="Sahu N."/>
            <person name="Indic B."/>
            <person name="Wong-Bajracharya J."/>
            <person name="Merenyi Z."/>
            <person name="Ke H.-M."/>
            <person name="Monk M."/>
            <person name="Kocsube S."/>
            <person name="Drula E."/>
            <person name="Lipzen A."/>
            <person name="Balint B."/>
            <person name="Henrissat B."/>
            <person name="Andreopoulos B."/>
            <person name="Martin F.M."/>
            <person name="Harder C.B."/>
            <person name="Rigling D."/>
            <person name="Ford K.L."/>
            <person name="Foster G.D."/>
            <person name="Pangilinan J."/>
            <person name="Papanicolaou A."/>
            <person name="Barry K."/>
            <person name="LaButti K."/>
            <person name="Viragh M."/>
            <person name="Koriabine M."/>
            <person name="Yan M."/>
            <person name="Riley R."/>
            <person name="Champramary S."/>
            <person name="Plett K.L."/>
            <person name="Tsai I.J."/>
            <person name="Slot J."/>
            <person name="Sipos G."/>
            <person name="Plett J."/>
            <person name="Nagy L.G."/>
            <person name="Grigoriev I.V."/>
        </authorList>
    </citation>
    <scope>NUCLEOTIDE SEQUENCE</scope>
    <source>
        <strain evidence="16">ICMP 16352</strain>
    </source>
</reference>
<dbReference type="GO" id="GO:0005634">
    <property type="term" value="C:nucleus"/>
    <property type="evidence" value="ECO:0007669"/>
    <property type="project" value="UniProtKB-SubCell"/>
</dbReference>
<dbReference type="InterPro" id="IPR019467">
    <property type="entry name" value="Hat1_N"/>
</dbReference>
<evidence type="ECO:0000256" key="3">
    <source>
        <dbReference type="ARBA" id="ARBA00013184"/>
    </source>
</evidence>
<dbReference type="GO" id="GO:0000781">
    <property type="term" value="C:chromosome, telomeric region"/>
    <property type="evidence" value="ECO:0007669"/>
    <property type="project" value="GOC"/>
</dbReference>
<dbReference type="SUPFAM" id="SSF55729">
    <property type="entry name" value="Acyl-CoA N-acyltransferases (Nat)"/>
    <property type="match status" value="1"/>
</dbReference>
<evidence type="ECO:0000256" key="6">
    <source>
        <dbReference type="ARBA" id="ARBA00023242"/>
    </source>
</evidence>